<dbReference type="InterPro" id="IPR046360">
    <property type="entry name" value="T-box_DNA-bd"/>
</dbReference>
<dbReference type="GO" id="GO:0046872">
    <property type="term" value="F:metal ion binding"/>
    <property type="evidence" value="ECO:0007669"/>
    <property type="project" value="UniProtKB-UniRule"/>
</dbReference>
<dbReference type="SUPFAM" id="SSF54897">
    <property type="entry name" value="Protease propeptides/inhibitors"/>
    <property type="match status" value="1"/>
</dbReference>
<comment type="cofactor">
    <cofactor evidence="15">
        <name>Ca(2+)</name>
        <dbReference type="ChEBI" id="CHEBI:29108"/>
    </cofactor>
    <text evidence="15">Binds 1 Ca(2+) ion per subunit.</text>
</comment>
<dbReference type="CDD" id="cd11377">
    <property type="entry name" value="Pro-peptidase_S53"/>
    <property type="match status" value="1"/>
</dbReference>
<dbReference type="PROSITE" id="PS51695">
    <property type="entry name" value="SEDOLISIN"/>
    <property type="match status" value="1"/>
</dbReference>
<evidence type="ECO:0000256" key="9">
    <source>
        <dbReference type="ARBA" id="ARBA00022801"/>
    </source>
</evidence>
<evidence type="ECO:0000256" key="16">
    <source>
        <dbReference type="SAM" id="MobiDB-lite"/>
    </source>
</evidence>
<evidence type="ECO:0000259" key="19">
    <source>
        <dbReference type="PROSITE" id="PS51695"/>
    </source>
</evidence>
<feature type="signal peptide" evidence="17">
    <location>
        <begin position="1"/>
        <end position="24"/>
    </location>
</feature>
<keyword evidence="12" id="KW-0843">Virulence</keyword>
<evidence type="ECO:0000256" key="5">
    <source>
        <dbReference type="ARBA" id="ARBA00022525"/>
    </source>
</evidence>
<gene>
    <name evidence="20" type="primary">aorO_3</name>
    <name evidence="20" type="ORF">A0H81_13650</name>
</gene>
<comment type="catalytic activity">
    <reaction evidence="1">
        <text>Release of an N-terminal tripeptide from a polypeptide.</text>
        <dbReference type="EC" id="3.4.14.10"/>
    </reaction>
</comment>
<feature type="active site" description="Charge relay system" evidence="15">
    <location>
        <position position="303"/>
    </location>
</feature>
<evidence type="ECO:0000256" key="13">
    <source>
        <dbReference type="ARBA" id="ARBA00023145"/>
    </source>
</evidence>
<feature type="binding site" evidence="15">
    <location>
        <position position="619"/>
    </location>
    <ligand>
        <name>Ca(2+)</name>
        <dbReference type="ChEBI" id="CHEBI:29108"/>
    </ligand>
</feature>
<dbReference type="OrthoDB" id="409122at2759"/>
<comment type="subcellular location">
    <subcellularLocation>
        <location evidence="3">Secreted</location>
        <location evidence="3">Extracellular space</location>
    </subcellularLocation>
</comment>
<dbReference type="InterPro" id="IPR030400">
    <property type="entry name" value="Sedolisin_dom"/>
</dbReference>
<feature type="chain" id="PRO_5008888701" description="tripeptidyl-peptidase II" evidence="17">
    <location>
        <begin position="25"/>
        <end position="640"/>
    </location>
</feature>
<keyword evidence="8 17" id="KW-0732">Signal</keyword>
<feature type="domain" description="T-box" evidence="18">
    <location>
        <begin position="1"/>
        <end position="93"/>
    </location>
</feature>
<keyword evidence="13" id="KW-0865">Zymogen</keyword>
<dbReference type="FunFam" id="3.40.50.200:FF:000015">
    <property type="entry name" value="Tripeptidyl peptidase A"/>
    <property type="match status" value="1"/>
</dbReference>
<dbReference type="SMART" id="SM00944">
    <property type="entry name" value="Pro-kuma_activ"/>
    <property type="match status" value="1"/>
</dbReference>
<dbReference type="EMBL" id="LUGG01000031">
    <property type="protein sequence ID" value="OBZ66348.1"/>
    <property type="molecule type" value="Genomic_DNA"/>
</dbReference>
<dbReference type="AlphaFoldDB" id="A0A1C7LP88"/>
<feature type="active site" description="Charge relay system" evidence="15">
    <location>
        <position position="555"/>
    </location>
</feature>
<keyword evidence="11 15" id="KW-0106">Calcium</keyword>
<keyword evidence="21" id="KW-1185">Reference proteome</keyword>
<dbReference type="STRING" id="5627.A0A1C7LP88"/>
<dbReference type="OMA" id="EMACEEV"/>
<dbReference type="GO" id="GO:0045893">
    <property type="term" value="P:positive regulation of DNA-templated transcription"/>
    <property type="evidence" value="ECO:0007669"/>
    <property type="project" value="InterPro"/>
</dbReference>
<dbReference type="PANTHER" id="PTHR14218:SF19">
    <property type="entry name" value="SERINE PROTEASE AORO, PUTATIVE (AFU_ORTHOLOGUE AFUA_6G10250)-RELATED"/>
    <property type="match status" value="1"/>
</dbReference>
<evidence type="ECO:0000256" key="8">
    <source>
        <dbReference type="ARBA" id="ARBA00022729"/>
    </source>
</evidence>
<dbReference type="Pfam" id="PF09286">
    <property type="entry name" value="Pro-kuma_activ"/>
    <property type="match status" value="1"/>
</dbReference>
<evidence type="ECO:0000256" key="6">
    <source>
        <dbReference type="ARBA" id="ARBA00022670"/>
    </source>
</evidence>
<dbReference type="GO" id="GO:0005576">
    <property type="term" value="C:extracellular region"/>
    <property type="evidence" value="ECO:0007669"/>
    <property type="project" value="UniProtKB-SubCell"/>
</dbReference>
<keyword evidence="14" id="KW-0325">Glycoprotein</keyword>
<evidence type="ECO:0000256" key="10">
    <source>
        <dbReference type="ARBA" id="ARBA00022825"/>
    </source>
</evidence>
<evidence type="ECO:0000256" key="12">
    <source>
        <dbReference type="ARBA" id="ARBA00023026"/>
    </source>
</evidence>
<feature type="binding site" evidence="15">
    <location>
        <position position="599"/>
    </location>
    <ligand>
        <name>Ca(2+)</name>
        <dbReference type="ChEBI" id="CHEBI:29108"/>
    </ligand>
</feature>
<evidence type="ECO:0000256" key="2">
    <source>
        <dbReference type="ARBA" id="ARBA00002451"/>
    </source>
</evidence>
<dbReference type="EC" id="3.4.14.10" evidence="4"/>
<dbReference type="InterPro" id="IPR036852">
    <property type="entry name" value="Peptidase_S8/S53_dom_sf"/>
</dbReference>
<organism evidence="20 21">
    <name type="scientific">Grifola frondosa</name>
    <name type="common">Maitake</name>
    <name type="synonym">Polyporus frondosus</name>
    <dbReference type="NCBI Taxonomy" id="5627"/>
    <lineage>
        <taxon>Eukaryota</taxon>
        <taxon>Fungi</taxon>
        <taxon>Dikarya</taxon>
        <taxon>Basidiomycota</taxon>
        <taxon>Agaricomycotina</taxon>
        <taxon>Agaricomycetes</taxon>
        <taxon>Polyporales</taxon>
        <taxon>Grifolaceae</taxon>
        <taxon>Grifola</taxon>
    </lineage>
</organism>
<protein>
    <recommendedName>
        <fullName evidence="4">tripeptidyl-peptidase II</fullName>
        <ecNumber evidence="4">3.4.14.10</ecNumber>
    </recommendedName>
</protein>
<evidence type="ECO:0000256" key="11">
    <source>
        <dbReference type="ARBA" id="ARBA00022837"/>
    </source>
</evidence>
<evidence type="ECO:0000259" key="18">
    <source>
        <dbReference type="PROSITE" id="PS50252"/>
    </source>
</evidence>
<dbReference type="Gene3D" id="3.40.50.200">
    <property type="entry name" value="Peptidase S8/S53 domain"/>
    <property type="match status" value="1"/>
</dbReference>
<dbReference type="Proteomes" id="UP000092993">
    <property type="component" value="Unassembled WGS sequence"/>
</dbReference>
<dbReference type="SUPFAM" id="SSF52743">
    <property type="entry name" value="Subtilisin-like"/>
    <property type="match status" value="1"/>
</dbReference>
<feature type="active site" description="Charge relay system" evidence="15">
    <location>
        <position position="307"/>
    </location>
</feature>
<sequence length="640" mass="69291">MFPITRLLVLYSTLLAAAPYVVVASPVSKAYHEFRRSVPTGWTPARRAEPDIVLPLRVGLAQSNLHNIETYLLDVSHPDSPNYGNHWTASRVAETFRPSDETVDIVRSWLADSVDPRRISLSRGGGWLEVNMTVDEVERLLGTEYYVYEHGDSGAEHVACKGGYELPGHVSNHVDFITPTLQFDVGPRLKRSSKVRRRASMGSKTGSKSSPLIGKPVQNVQSGTLNCNEQLTLACLRILYDFNYVPLAANKNTVGVVEYSPDHYIASDMDLFFGNFSKSQVGERPTLVAIDGGVLSEFGDSYESNLDTQYMMGLVGPKQKVQLFQVGDAIEDSVSFNNFLDAIDGSYCTFEGGDDPDIDAVYPDPYGGYQGTENCGTATPAFVISTSYSYTEVELPPAYMQRQCAEYAKLGLMGTTVLYSSGDYGVAGNGDLCLDSNGYEDYFGTIFNPTFPAGCPYITSVGGTQVDPGATPTEPESAWMDLIDEAYSSGGFSNVFAIPDYQKSSVEKYLQEYPPPYASDVWNSSGSRAFPDLSANANNFSVAVFGEIVAVSGTSASSPTVGAILSAINDGRLAIGKRPIGFINPVIYSPLFRDAFNDITKGSNPGCGTAGFSAVPGWDPVTGLGTPNFRKLLEKWLALP</sequence>
<name>A0A1C7LP88_GRIFR</name>
<evidence type="ECO:0000256" key="4">
    <source>
        <dbReference type="ARBA" id="ARBA00012462"/>
    </source>
</evidence>
<comment type="caution">
    <text evidence="20">The sequence shown here is derived from an EMBL/GenBank/DDBJ whole genome shotgun (WGS) entry which is preliminary data.</text>
</comment>
<comment type="function">
    <text evidence="2">Secreted tripeptidyl-peptidase which degrades proteins at acidic pHs and is involved in virulence.</text>
</comment>
<evidence type="ECO:0000256" key="15">
    <source>
        <dbReference type="PROSITE-ProRule" id="PRU01032"/>
    </source>
</evidence>
<evidence type="ECO:0000256" key="1">
    <source>
        <dbReference type="ARBA" id="ARBA00001910"/>
    </source>
</evidence>
<dbReference type="GO" id="GO:0004252">
    <property type="term" value="F:serine-type endopeptidase activity"/>
    <property type="evidence" value="ECO:0007669"/>
    <property type="project" value="UniProtKB-UniRule"/>
</dbReference>
<keyword evidence="10 15" id="KW-0720">Serine protease</keyword>
<reference evidence="20 21" key="1">
    <citation type="submission" date="2016-03" db="EMBL/GenBank/DDBJ databases">
        <title>Whole genome sequencing of Grifola frondosa 9006-11.</title>
        <authorList>
            <person name="Min B."/>
            <person name="Park H."/>
            <person name="Kim J.-G."/>
            <person name="Cho H."/>
            <person name="Oh Y.-L."/>
            <person name="Kong W.-S."/>
            <person name="Choi I.-G."/>
        </authorList>
    </citation>
    <scope>NUCLEOTIDE SEQUENCE [LARGE SCALE GENOMIC DNA]</scope>
    <source>
        <strain evidence="20 21">9006-11</strain>
    </source>
</reference>
<keyword evidence="6 15" id="KW-0645">Protease</keyword>
<dbReference type="PROSITE" id="PS50252">
    <property type="entry name" value="TBOX_3"/>
    <property type="match status" value="1"/>
</dbReference>
<accession>A0A1C7LP88</accession>
<evidence type="ECO:0000256" key="17">
    <source>
        <dbReference type="SAM" id="SignalP"/>
    </source>
</evidence>
<dbReference type="CDD" id="cd04056">
    <property type="entry name" value="Peptidases_S53"/>
    <property type="match status" value="1"/>
</dbReference>
<dbReference type="GO" id="GO:0008240">
    <property type="term" value="F:tripeptidyl-peptidase activity"/>
    <property type="evidence" value="ECO:0007669"/>
    <property type="project" value="UniProtKB-EC"/>
</dbReference>
<evidence type="ECO:0000313" key="21">
    <source>
        <dbReference type="Proteomes" id="UP000092993"/>
    </source>
</evidence>
<dbReference type="GO" id="GO:0006508">
    <property type="term" value="P:proteolysis"/>
    <property type="evidence" value="ECO:0007669"/>
    <property type="project" value="UniProtKB-KW"/>
</dbReference>
<evidence type="ECO:0000256" key="3">
    <source>
        <dbReference type="ARBA" id="ARBA00004239"/>
    </source>
</evidence>
<evidence type="ECO:0000313" key="20">
    <source>
        <dbReference type="EMBL" id="OBZ66348.1"/>
    </source>
</evidence>
<keyword evidence="9 15" id="KW-0378">Hydrolase</keyword>
<keyword evidence="5" id="KW-0964">Secreted</keyword>
<feature type="region of interest" description="Disordered" evidence="16">
    <location>
        <begin position="194"/>
        <end position="214"/>
    </location>
</feature>
<feature type="domain" description="Peptidase S53" evidence="19">
    <location>
        <begin position="230"/>
        <end position="639"/>
    </location>
</feature>
<proteinExistence type="predicted"/>
<evidence type="ECO:0000256" key="14">
    <source>
        <dbReference type="ARBA" id="ARBA00023180"/>
    </source>
</evidence>
<dbReference type="InterPro" id="IPR015366">
    <property type="entry name" value="S53_propep"/>
</dbReference>
<dbReference type="GO" id="GO:0003700">
    <property type="term" value="F:DNA-binding transcription factor activity"/>
    <property type="evidence" value="ECO:0007669"/>
    <property type="project" value="InterPro"/>
</dbReference>
<keyword evidence="7 15" id="KW-0479">Metal-binding</keyword>
<dbReference type="InterPro" id="IPR050819">
    <property type="entry name" value="Tripeptidyl-peptidase_I"/>
</dbReference>
<evidence type="ECO:0000256" key="7">
    <source>
        <dbReference type="ARBA" id="ARBA00022723"/>
    </source>
</evidence>
<feature type="binding site" evidence="15">
    <location>
        <position position="598"/>
    </location>
    <ligand>
        <name>Ca(2+)</name>
        <dbReference type="ChEBI" id="CHEBI:29108"/>
    </ligand>
</feature>
<feature type="binding site" evidence="15">
    <location>
        <position position="617"/>
    </location>
    <ligand>
        <name>Ca(2+)</name>
        <dbReference type="ChEBI" id="CHEBI:29108"/>
    </ligand>
</feature>
<dbReference type="PANTHER" id="PTHR14218">
    <property type="entry name" value="PROTEASE S8 TRIPEPTIDYL PEPTIDASE I CLN2"/>
    <property type="match status" value="1"/>
</dbReference>